<dbReference type="AlphaFoldDB" id="A0A9N9T772"/>
<dbReference type="PANTHER" id="PTHR16161:SF0">
    <property type="entry name" value="TRANSCRIPTIONAL PROTEIN SWT1"/>
    <property type="match status" value="1"/>
</dbReference>
<evidence type="ECO:0000256" key="1">
    <source>
        <dbReference type="SAM" id="MobiDB-lite"/>
    </source>
</evidence>
<feature type="compositionally biased region" description="Polar residues" evidence="1">
    <location>
        <begin position="13"/>
        <end position="27"/>
    </location>
</feature>
<feature type="domain" description="PIN" evidence="2">
    <location>
        <begin position="168"/>
        <end position="291"/>
    </location>
</feature>
<dbReference type="SUPFAM" id="SSF88723">
    <property type="entry name" value="PIN domain-like"/>
    <property type="match status" value="1"/>
</dbReference>
<dbReference type="PANTHER" id="PTHR16161">
    <property type="entry name" value="TRANSCRIPTIONAL PROTEIN SWT1"/>
    <property type="match status" value="1"/>
</dbReference>
<dbReference type="Proteomes" id="UP001153709">
    <property type="component" value="Chromosome 6"/>
</dbReference>
<name>A0A9N9T772_DIABA</name>
<evidence type="ECO:0000313" key="4">
    <source>
        <dbReference type="Proteomes" id="UP001153709"/>
    </source>
</evidence>
<organism evidence="3 4">
    <name type="scientific">Diabrotica balteata</name>
    <name type="common">Banded cucumber beetle</name>
    <dbReference type="NCBI Taxonomy" id="107213"/>
    <lineage>
        <taxon>Eukaryota</taxon>
        <taxon>Metazoa</taxon>
        <taxon>Ecdysozoa</taxon>
        <taxon>Arthropoda</taxon>
        <taxon>Hexapoda</taxon>
        <taxon>Insecta</taxon>
        <taxon>Pterygota</taxon>
        <taxon>Neoptera</taxon>
        <taxon>Endopterygota</taxon>
        <taxon>Coleoptera</taxon>
        <taxon>Polyphaga</taxon>
        <taxon>Cucujiformia</taxon>
        <taxon>Chrysomeloidea</taxon>
        <taxon>Chrysomelidae</taxon>
        <taxon>Galerucinae</taxon>
        <taxon>Diabroticina</taxon>
        <taxon>Diabroticites</taxon>
        <taxon>Diabrotica</taxon>
    </lineage>
</organism>
<dbReference type="InterPro" id="IPR002716">
    <property type="entry name" value="PIN_dom"/>
</dbReference>
<dbReference type="InterPro" id="IPR029060">
    <property type="entry name" value="PIN-like_dom_sf"/>
</dbReference>
<reference evidence="3" key="1">
    <citation type="submission" date="2022-01" db="EMBL/GenBank/DDBJ databases">
        <authorList>
            <person name="King R."/>
        </authorList>
    </citation>
    <scope>NUCLEOTIDE SEQUENCE</scope>
</reference>
<dbReference type="Pfam" id="PF13638">
    <property type="entry name" value="PIN_4"/>
    <property type="match status" value="1"/>
</dbReference>
<feature type="compositionally biased region" description="Polar residues" evidence="1">
    <location>
        <begin position="41"/>
        <end position="50"/>
    </location>
</feature>
<dbReference type="GO" id="GO:0005634">
    <property type="term" value="C:nucleus"/>
    <property type="evidence" value="ECO:0007669"/>
    <property type="project" value="TreeGrafter"/>
</dbReference>
<dbReference type="SMART" id="SM00670">
    <property type="entry name" value="PINc"/>
    <property type="match status" value="1"/>
</dbReference>
<keyword evidence="4" id="KW-1185">Reference proteome</keyword>
<dbReference type="CDD" id="cd18727">
    <property type="entry name" value="PIN_Swt1-like"/>
    <property type="match status" value="1"/>
</dbReference>
<gene>
    <name evidence="3" type="ORF">DIABBA_LOCUS10065</name>
</gene>
<dbReference type="InterPro" id="IPR052626">
    <property type="entry name" value="SWT1_Regulator"/>
</dbReference>
<protein>
    <recommendedName>
        <fullName evidence="2">PIN domain-containing protein</fullName>
    </recommendedName>
</protein>
<dbReference type="Gene3D" id="3.40.50.1010">
    <property type="entry name" value="5'-nuclease"/>
    <property type="match status" value="1"/>
</dbReference>
<dbReference type="OrthoDB" id="548295at2759"/>
<proteinExistence type="predicted"/>
<feature type="region of interest" description="Disordered" evidence="1">
    <location>
        <begin position="1"/>
        <end position="61"/>
    </location>
</feature>
<evidence type="ECO:0000259" key="2">
    <source>
        <dbReference type="SMART" id="SM00670"/>
    </source>
</evidence>
<feature type="region of interest" description="Disordered" evidence="1">
    <location>
        <begin position="92"/>
        <end position="125"/>
    </location>
</feature>
<evidence type="ECO:0000313" key="3">
    <source>
        <dbReference type="EMBL" id="CAG9837044.1"/>
    </source>
</evidence>
<accession>A0A9N9T772</accession>
<dbReference type="EMBL" id="OU898281">
    <property type="protein sequence ID" value="CAG9837044.1"/>
    <property type="molecule type" value="Genomic_DNA"/>
</dbReference>
<sequence length="448" mass="51078">MSSNRKRVKLAPNLSNVNYGASCSKNVPDSPKRQAQKRKNSNTTNDSCTAKRNCHRKIPPPVITRNLAQNRLNKLKYSLQMDLLMRDKITSPEESEIHVSKEKPEVLNQKDNEKANSGEKRKSNDSCEKLSTKKFICDPCFKTDLTNVGTEKTTKTQKDNKVSKEPYLCIVVDTNVFISDLTIIRNIIELTTAGRIKPLVYIPWMVITELDEMKDRPGENSLKYQALRAIKCINEFISKKDPRVKGQSISDMSDQKYVGISQDDKIIGTCLQALEKYEVVILLSNDINLRNKAMINDILAESSKEIIVKITSITSKTTKFANIMEPLSTLCSAVICECAKDAYGDVWLKMDMLSGPPWSLLECLRRFQKYWTAVFQEKLMKQFKCTVDKLFQLLNSGEDLFDDSDPYKKFVKLSLDLCIFLQDLENFRLSSSSVINEITKCNSRIINN</sequence>